<feature type="non-terminal residue" evidence="1">
    <location>
        <position position="1"/>
    </location>
</feature>
<accession>C9X4G2</accession>
<name>C9X4G2_TITDI</name>
<evidence type="ECO:0000313" key="1">
    <source>
        <dbReference type="EMBL" id="CAY61859.1"/>
    </source>
</evidence>
<reference evidence="1" key="1">
    <citation type="submission" date="2009-04" db="EMBL/GenBank/DDBJ databases">
        <title>Molecular cloning and nucleotide sequence analysis of genes from Tityus discrepans cDNA library.</title>
        <authorList>
            <person name="D'Suze G."/>
            <person name="Schwartz E.F."/>
            <person name="Garcia B.I."/>
            <person name="Sevcik C."/>
            <person name="Possani L.D."/>
        </authorList>
    </citation>
    <scope>NUCLEOTIDE SEQUENCE</scope>
    <source>
        <tissue evidence="1">Venom gland</tissue>
    </source>
</reference>
<dbReference type="EMBL" id="FN392240">
    <property type="protein sequence ID" value="CAY61859.1"/>
    <property type="molecule type" value="mRNA"/>
</dbReference>
<organism evidence="1">
    <name type="scientific">Tityus discrepans</name>
    <name type="common">Venezuelan scorpion</name>
    <dbReference type="NCBI Taxonomy" id="57059"/>
    <lineage>
        <taxon>Eukaryota</taxon>
        <taxon>Metazoa</taxon>
        <taxon>Ecdysozoa</taxon>
        <taxon>Arthropoda</taxon>
        <taxon>Chelicerata</taxon>
        <taxon>Arachnida</taxon>
        <taxon>Scorpiones</taxon>
        <taxon>Buthida</taxon>
        <taxon>Buthoidea</taxon>
        <taxon>Buthidae</taxon>
        <taxon>Tityus</taxon>
    </lineage>
</organism>
<protein>
    <submittedName>
        <fullName evidence="1">Uncharacterized protein</fullName>
    </submittedName>
</protein>
<sequence length="66" mass="7775">YKWTTEKNILLKKIIIIKRNKLICFFFLLDLQSVEVRSKSGISSKSFFRTNACRSFILCICLTILK</sequence>
<dbReference type="AlphaFoldDB" id="C9X4G2"/>
<proteinExistence type="evidence at transcript level"/>